<name>S0G258_9BACT</name>
<evidence type="ECO:0000256" key="7">
    <source>
        <dbReference type="ARBA" id="ARBA00023136"/>
    </source>
</evidence>
<evidence type="ECO:0000256" key="8">
    <source>
        <dbReference type="ARBA" id="ARBA00023170"/>
    </source>
</evidence>
<evidence type="ECO:0000256" key="1">
    <source>
        <dbReference type="ARBA" id="ARBA00004571"/>
    </source>
</evidence>
<evidence type="ECO:0000313" key="17">
    <source>
        <dbReference type="Proteomes" id="UP000014216"/>
    </source>
</evidence>
<dbReference type="GO" id="GO:0009279">
    <property type="term" value="C:cell outer membrane"/>
    <property type="evidence" value="ECO:0007669"/>
    <property type="project" value="UniProtKB-SubCell"/>
</dbReference>
<comment type="caution">
    <text evidence="16">The sequence shown here is derived from an EMBL/GenBank/DDBJ whole genome shotgun (WGS) entry which is preliminary data.</text>
</comment>
<keyword evidence="8 16" id="KW-0675">Receptor</keyword>
<organism evidence="16 17">
    <name type="scientific">Desulfotignum phosphitoxidans DSM 13687</name>
    <dbReference type="NCBI Taxonomy" id="1286635"/>
    <lineage>
        <taxon>Bacteria</taxon>
        <taxon>Pseudomonadati</taxon>
        <taxon>Thermodesulfobacteriota</taxon>
        <taxon>Desulfobacteria</taxon>
        <taxon>Desulfobacterales</taxon>
        <taxon>Desulfobacteraceae</taxon>
        <taxon>Desulfotignum</taxon>
    </lineage>
</organism>
<feature type="domain" description="TonB-dependent receptor plug" evidence="15">
    <location>
        <begin position="49"/>
        <end position="152"/>
    </location>
</feature>
<evidence type="ECO:0000256" key="12">
    <source>
        <dbReference type="SAM" id="MobiDB-lite"/>
    </source>
</evidence>
<gene>
    <name evidence="16" type="ORF">Dpo_9c00590</name>
</gene>
<protein>
    <submittedName>
        <fullName evidence="16">TonB-dependent outer membrane receptor</fullName>
    </submittedName>
</protein>
<dbReference type="Gene3D" id="2.170.130.10">
    <property type="entry name" value="TonB-dependent receptor, plug domain"/>
    <property type="match status" value="1"/>
</dbReference>
<keyword evidence="7 10" id="KW-0472">Membrane</keyword>
<dbReference type="OrthoDB" id="9760333at2"/>
<dbReference type="InterPro" id="IPR039426">
    <property type="entry name" value="TonB-dep_rcpt-like"/>
</dbReference>
<feature type="compositionally biased region" description="Basic and acidic residues" evidence="12">
    <location>
        <begin position="219"/>
        <end position="228"/>
    </location>
</feature>
<keyword evidence="3 10" id="KW-1134">Transmembrane beta strand</keyword>
<evidence type="ECO:0000256" key="9">
    <source>
        <dbReference type="ARBA" id="ARBA00023237"/>
    </source>
</evidence>
<keyword evidence="17" id="KW-1185">Reference proteome</keyword>
<evidence type="ECO:0000256" key="13">
    <source>
        <dbReference type="SAM" id="SignalP"/>
    </source>
</evidence>
<keyword evidence="2 10" id="KW-0813">Transport</keyword>
<dbReference type="EMBL" id="APJX01000009">
    <property type="protein sequence ID" value="EMS78227.1"/>
    <property type="molecule type" value="Genomic_DNA"/>
</dbReference>
<evidence type="ECO:0000256" key="3">
    <source>
        <dbReference type="ARBA" id="ARBA00022452"/>
    </source>
</evidence>
<evidence type="ECO:0000256" key="4">
    <source>
        <dbReference type="ARBA" id="ARBA00022692"/>
    </source>
</evidence>
<evidence type="ECO:0000256" key="11">
    <source>
        <dbReference type="RuleBase" id="RU003357"/>
    </source>
</evidence>
<evidence type="ECO:0000259" key="15">
    <source>
        <dbReference type="Pfam" id="PF07715"/>
    </source>
</evidence>
<reference evidence="16 17" key="1">
    <citation type="journal article" date="2013" name="Genome Announc.">
        <title>Draft Genome Sequence of Desulfotignum phosphitoxidans DSM 13687 Strain FiPS-3.</title>
        <authorList>
            <person name="Poehlein A."/>
            <person name="Daniel R."/>
            <person name="Simeonova D.D."/>
        </authorList>
    </citation>
    <scope>NUCLEOTIDE SEQUENCE [LARGE SCALE GENOMIC DNA]</scope>
    <source>
        <strain evidence="16 17">DSM 13687</strain>
    </source>
</reference>
<dbReference type="InterPro" id="IPR036942">
    <property type="entry name" value="Beta-barrel_TonB_sf"/>
</dbReference>
<evidence type="ECO:0000256" key="6">
    <source>
        <dbReference type="ARBA" id="ARBA00023077"/>
    </source>
</evidence>
<evidence type="ECO:0000256" key="2">
    <source>
        <dbReference type="ARBA" id="ARBA00022448"/>
    </source>
</evidence>
<dbReference type="Gene3D" id="2.40.170.20">
    <property type="entry name" value="TonB-dependent receptor, beta-barrel domain"/>
    <property type="match status" value="1"/>
</dbReference>
<dbReference type="RefSeq" id="WP_006967652.1">
    <property type="nucleotide sequence ID" value="NZ_APJX01000009.1"/>
</dbReference>
<evidence type="ECO:0000256" key="10">
    <source>
        <dbReference type="PROSITE-ProRule" id="PRU01360"/>
    </source>
</evidence>
<dbReference type="CDD" id="cd01347">
    <property type="entry name" value="ligand_gated_channel"/>
    <property type="match status" value="1"/>
</dbReference>
<comment type="similarity">
    <text evidence="10 11">Belongs to the TonB-dependent receptor family.</text>
</comment>
<dbReference type="Pfam" id="PF00593">
    <property type="entry name" value="TonB_dep_Rec_b-barrel"/>
    <property type="match status" value="1"/>
</dbReference>
<dbReference type="Proteomes" id="UP000014216">
    <property type="component" value="Unassembled WGS sequence"/>
</dbReference>
<dbReference type="SUPFAM" id="SSF56935">
    <property type="entry name" value="Porins"/>
    <property type="match status" value="1"/>
</dbReference>
<dbReference type="InterPro" id="IPR012910">
    <property type="entry name" value="Plug_dom"/>
</dbReference>
<dbReference type="InterPro" id="IPR000531">
    <property type="entry name" value="Beta-barrel_TonB"/>
</dbReference>
<feature type="region of interest" description="Disordered" evidence="12">
    <location>
        <begin position="205"/>
        <end position="228"/>
    </location>
</feature>
<evidence type="ECO:0000256" key="5">
    <source>
        <dbReference type="ARBA" id="ARBA00022729"/>
    </source>
</evidence>
<keyword evidence="4 10" id="KW-0812">Transmembrane</keyword>
<evidence type="ECO:0000313" key="16">
    <source>
        <dbReference type="EMBL" id="EMS78227.1"/>
    </source>
</evidence>
<dbReference type="InterPro" id="IPR037066">
    <property type="entry name" value="Plug_dom_sf"/>
</dbReference>
<keyword evidence="6 11" id="KW-0798">TonB box</keyword>
<dbReference type="PANTHER" id="PTHR30069">
    <property type="entry name" value="TONB-DEPENDENT OUTER MEMBRANE RECEPTOR"/>
    <property type="match status" value="1"/>
</dbReference>
<feature type="chain" id="PRO_5004487411" evidence="13">
    <location>
        <begin position="25"/>
        <end position="660"/>
    </location>
</feature>
<feature type="signal peptide" evidence="13">
    <location>
        <begin position="1"/>
        <end position="24"/>
    </location>
</feature>
<keyword evidence="9 10" id="KW-0998">Cell outer membrane</keyword>
<accession>S0G258</accession>
<sequence length="660" mass="73954">MKPKKWYVFGIVLWLYVGMSLAMAAEDAKQPSTTVYSLGEVVVSADSPENTPVKTVEITAEDIEKRHALTLAKALELLPGVDIRRGGEGVPRVNIRGFRSRHTILLLNGIPLNSTYDSQFDPNMISTENIAKIKVSYGGHSVLYGQGGLAGVINIITKQGTTGLGGDVSAEMDEHGNHYTKLNVGGGNDKVSFFGAVNNYESDGFHVSDNFDPTSQEDGNERNNSDSERLSLFGNLVYEMNDEMEIGLTLERTTGEYGTPPMTVDDKKDPFYKKPKYDRTEDLETLSGQVSMSYTPKGMFGFRGWVFANTNDQENARYDDDTYSTMTKKNTYRSNDETEIKGAAFQTSANFGTAGNAVLALSTEASDYTSDFRNVDKDNASPTAYYYDHGLDMYSAALEYNVRLLSKLGVTAGYSHHWQTKDEGSDVDKGSYMAGLSYDLTDSTILRASYARKIRFPDIKQLYDPSSGNADLVPEESKNYEAGITQRMFKDMTLDLAVFKNEVSQYIEKNDATDLYKNWEAYDFKGFEIYLFKPFLATGTIGLGYSYLDTKDKSAGAKRDELQYRPAHKYTLDVGYTWDFGLRVHADILHTADQYYYSDNFDKGKLKDYTLVNVKLEQKVYRDSVFLYLGLDNLTDENYEESYGLPQAGRTGYAGIRMTF</sequence>
<dbReference type="PROSITE" id="PS52016">
    <property type="entry name" value="TONB_DEPENDENT_REC_3"/>
    <property type="match status" value="1"/>
</dbReference>
<dbReference type="GO" id="GO:0015344">
    <property type="term" value="F:siderophore uptake transmembrane transporter activity"/>
    <property type="evidence" value="ECO:0007669"/>
    <property type="project" value="TreeGrafter"/>
</dbReference>
<keyword evidence="5 13" id="KW-0732">Signal</keyword>
<evidence type="ECO:0000259" key="14">
    <source>
        <dbReference type="Pfam" id="PF00593"/>
    </source>
</evidence>
<dbReference type="PANTHER" id="PTHR30069:SF29">
    <property type="entry name" value="HEMOGLOBIN AND HEMOGLOBIN-HAPTOGLOBIN-BINDING PROTEIN 1-RELATED"/>
    <property type="match status" value="1"/>
</dbReference>
<dbReference type="AlphaFoldDB" id="S0G258"/>
<dbReference type="GO" id="GO:0044718">
    <property type="term" value="P:siderophore transmembrane transport"/>
    <property type="evidence" value="ECO:0007669"/>
    <property type="project" value="TreeGrafter"/>
</dbReference>
<comment type="subcellular location">
    <subcellularLocation>
        <location evidence="1 10">Cell outer membrane</location>
        <topology evidence="1 10">Multi-pass membrane protein</topology>
    </subcellularLocation>
</comment>
<dbReference type="Pfam" id="PF07715">
    <property type="entry name" value="Plug"/>
    <property type="match status" value="1"/>
</dbReference>
<feature type="domain" description="TonB-dependent receptor-like beta-barrel" evidence="14">
    <location>
        <begin position="278"/>
        <end position="634"/>
    </location>
</feature>
<proteinExistence type="inferred from homology"/>